<evidence type="ECO:0000313" key="6">
    <source>
        <dbReference type="EMBL" id="WAM33238.1"/>
    </source>
</evidence>
<gene>
    <name evidence="6" type="ORF">OTK00_001723</name>
</gene>
<name>A0ABY7BLF9_9FIRM</name>
<evidence type="ECO:0000256" key="5">
    <source>
        <dbReference type="SAM" id="Phobius"/>
    </source>
</evidence>
<dbReference type="Proteomes" id="UP001164909">
    <property type="component" value="Chromosome"/>
</dbReference>
<feature type="transmembrane region" description="Helical" evidence="5">
    <location>
        <begin position="92"/>
        <end position="114"/>
    </location>
</feature>
<evidence type="ECO:0000256" key="4">
    <source>
        <dbReference type="ARBA" id="ARBA00023136"/>
    </source>
</evidence>
<feature type="transmembrane region" description="Helical" evidence="5">
    <location>
        <begin position="161"/>
        <end position="184"/>
    </location>
</feature>
<protein>
    <submittedName>
        <fullName evidence="6">Energy-coupling factor transporter transmembrane protein EcfT</fullName>
    </submittedName>
</protein>
<feature type="transmembrane region" description="Helical" evidence="5">
    <location>
        <begin position="120"/>
        <end position="140"/>
    </location>
</feature>
<keyword evidence="7" id="KW-1185">Reference proteome</keyword>
<dbReference type="InterPro" id="IPR003339">
    <property type="entry name" value="ABC/ECF_trnsptr_transmembrane"/>
</dbReference>
<evidence type="ECO:0000256" key="3">
    <source>
        <dbReference type="ARBA" id="ARBA00022989"/>
    </source>
</evidence>
<feature type="transmembrane region" description="Helical" evidence="5">
    <location>
        <begin position="241"/>
        <end position="260"/>
    </location>
</feature>
<dbReference type="RefSeq" id="WP_045169884.1">
    <property type="nucleotide sequence ID" value="NZ_CP113865.1"/>
</dbReference>
<dbReference type="CDD" id="cd16914">
    <property type="entry name" value="EcfT"/>
    <property type="match status" value="1"/>
</dbReference>
<evidence type="ECO:0000256" key="1">
    <source>
        <dbReference type="ARBA" id="ARBA00004141"/>
    </source>
</evidence>
<keyword evidence="3 5" id="KW-1133">Transmembrane helix</keyword>
<organism evidence="6 7">
    <name type="scientific">Caldicellulosiruptor morganii</name>
    <dbReference type="NCBI Taxonomy" id="1387555"/>
    <lineage>
        <taxon>Bacteria</taxon>
        <taxon>Bacillati</taxon>
        <taxon>Bacillota</taxon>
        <taxon>Bacillota incertae sedis</taxon>
        <taxon>Caldicellulosiruptorales</taxon>
        <taxon>Caldicellulosiruptoraceae</taxon>
        <taxon>Caldicellulosiruptor</taxon>
    </lineage>
</organism>
<evidence type="ECO:0000256" key="2">
    <source>
        <dbReference type="ARBA" id="ARBA00022692"/>
    </source>
</evidence>
<proteinExistence type="predicted"/>
<comment type="subcellular location">
    <subcellularLocation>
        <location evidence="1">Membrane</location>
        <topology evidence="1">Multi-pass membrane protein</topology>
    </subcellularLocation>
</comment>
<keyword evidence="2 5" id="KW-0812">Transmembrane</keyword>
<keyword evidence="4 5" id="KW-0472">Membrane</keyword>
<evidence type="ECO:0000313" key="7">
    <source>
        <dbReference type="Proteomes" id="UP001164909"/>
    </source>
</evidence>
<sequence length="265" mass="30494">MLPEFLKHEDNFTLDVEKESYIEKSISEYLKLSQWFFKTNKSAFTKIDEWAKLVFLFWFSFLVATLQSLYFMALAFSVIIVIAIISRADTKALLVSSWAFVPLFTFIIGIPYAISSKNFIPTILQSFKTGIIIMIGEVVIYNSRIDRLFKPFSFFGGLREFTWLVELTLRNILILITTITQILFAKKTRTAGKTFNKSVFVGQMLRVVMAKSMYVSENTVVAMRTRGYSPKNKSAFSIYKFRIGAGEIITLLLLLILTILERILI</sequence>
<feature type="transmembrane region" description="Helical" evidence="5">
    <location>
        <begin position="55"/>
        <end position="85"/>
    </location>
</feature>
<reference evidence="6" key="1">
    <citation type="submission" date="2022-12" db="EMBL/GenBank/DDBJ databases">
        <authorList>
            <person name="Bing R.G."/>
            <person name="Willard D.J."/>
            <person name="Manesh M.J.H."/>
            <person name="Laemthong T."/>
            <person name="Crosby J.R."/>
            <person name="Kelly R.M."/>
        </authorList>
    </citation>
    <scope>NUCLEOTIDE SEQUENCE</scope>
    <source>
        <strain evidence="6">DSM 8990</strain>
    </source>
</reference>
<accession>A0ABY7BLF9</accession>
<dbReference type="EMBL" id="CP113865">
    <property type="protein sequence ID" value="WAM33238.1"/>
    <property type="molecule type" value="Genomic_DNA"/>
</dbReference>